<keyword evidence="6" id="KW-1185">Reference proteome</keyword>
<comment type="caution">
    <text evidence="5">The sequence shown here is derived from an EMBL/GenBank/DDBJ whole genome shotgun (WGS) entry which is preliminary data.</text>
</comment>
<dbReference type="PANTHER" id="PTHR42659">
    <property type="entry name" value="XANTHINE DEHYDROGENASE SUBUNIT C-RELATED"/>
    <property type="match status" value="1"/>
</dbReference>
<evidence type="ECO:0000313" key="5">
    <source>
        <dbReference type="EMBL" id="MFC4766734.1"/>
    </source>
</evidence>
<evidence type="ECO:0000256" key="2">
    <source>
        <dbReference type="ARBA" id="ARBA00022827"/>
    </source>
</evidence>
<reference evidence="6" key="1">
    <citation type="journal article" date="2019" name="Int. J. Syst. Evol. Microbiol.">
        <title>The Global Catalogue of Microorganisms (GCM) 10K type strain sequencing project: providing services to taxonomists for standard genome sequencing and annotation.</title>
        <authorList>
            <consortium name="The Broad Institute Genomics Platform"/>
            <consortium name="The Broad Institute Genome Sequencing Center for Infectious Disease"/>
            <person name="Wu L."/>
            <person name="Ma J."/>
        </authorList>
    </citation>
    <scope>NUCLEOTIDE SEQUENCE [LARGE SCALE GENOMIC DNA]</scope>
    <source>
        <strain evidence="6">WYCCWR 12678</strain>
    </source>
</reference>
<feature type="domain" description="CO dehydrogenase flavoprotein C-terminal" evidence="4">
    <location>
        <begin position="22"/>
        <end position="125"/>
    </location>
</feature>
<name>A0ABV9PYZ0_9BACL</name>
<gene>
    <name evidence="5" type="ORF">ACFO8Q_05010</name>
</gene>
<evidence type="ECO:0000256" key="3">
    <source>
        <dbReference type="ARBA" id="ARBA00023002"/>
    </source>
</evidence>
<proteinExistence type="predicted"/>
<protein>
    <recommendedName>
        <fullName evidence="4">CO dehydrogenase flavoprotein C-terminal domain-containing protein</fullName>
    </recommendedName>
</protein>
<dbReference type="InterPro" id="IPR051312">
    <property type="entry name" value="Diverse_Substr_Oxidored"/>
</dbReference>
<organism evidence="5 6">
    <name type="scientific">Effusibacillus consociatus</name>
    <dbReference type="NCBI Taxonomy" id="1117041"/>
    <lineage>
        <taxon>Bacteria</taxon>
        <taxon>Bacillati</taxon>
        <taxon>Bacillota</taxon>
        <taxon>Bacilli</taxon>
        <taxon>Bacillales</taxon>
        <taxon>Alicyclobacillaceae</taxon>
        <taxon>Effusibacillus</taxon>
    </lineage>
</organism>
<evidence type="ECO:0000259" key="4">
    <source>
        <dbReference type="SMART" id="SM01092"/>
    </source>
</evidence>
<dbReference type="Gene3D" id="3.30.390.50">
    <property type="entry name" value="CO dehydrogenase flavoprotein, C-terminal domain"/>
    <property type="match status" value="1"/>
</dbReference>
<keyword evidence="2" id="KW-0274">FAD</keyword>
<dbReference type="SUPFAM" id="SSF55447">
    <property type="entry name" value="CO dehydrogenase flavoprotein C-terminal domain-like"/>
    <property type="match status" value="1"/>
</dbReference>
<dbReference type="SMART" id="SM01092">
    <property type="entry name" value="CO_deh_flav_C"/>
    <property type="match status" value="1"/>
</dbReference>
<sequence>MDKKLLTAIRLSKSSNSNQAIGIYRKVGRRETFVPALIAAAAFCTRNSNQEFEHVRLSIGGGENTPQRLPSSERLLQGQRPDSELWKDLHCALLDEIQTASDFYASSDYRRMMAANLLVAELMQRTG</sequence>
<dbReference type="PANTHER" id="PTHR42659:SF2">
    <property type="entry name" value="XANTHINE DEHYDROGENASE SUBUNIT C-RELATED"/>
    <property type="match status" value="1"/>
</dbReference>
<dbReference type="Pfam" id="PF03450">
    <property type="entry name" value="CO_deh_flav_C"/>
    <property type="match status" value="1"/>
</dbReference>
<keyword evidence="3" id="KW-0560">Oxidoreductase</keyword>
<evidence type="ECO:0000313" key="6">
    <source>
        <dbReference type="Proteomes" id="UP001596002"/>
    </source>
</evidence>
<dbReference type="EMBL" id="JBHSHC010000029">
    <property type="protein sequence ID" value="MFC4766734.1"/>
    <property type="molecule type" value="Genomic_DNA"/>
</dbReference>
<dbReference type="InterPro" id="IPR036683">
    <property type="entry name" value="CO_DH_flav_C_dom_sf"/>
</dbReference>
<dbReference type="InterPro" id="IPR005107">
    <property type="entry name" value="CO_DH_flav_C"/>
</dbReference>
<accession>A0ABV9PYZ0</accession>
<evidence type="ECO:0000256" key="1">
    <source>
        <dbReference type="ARBA" id="ARBA00022630"/>
    </source>
</evidence>
<dbReference type="Proteomes" id="UP001596002">
    <property type="component" value="Unassembled WGS sequence"/>
</dbReference>
<keyword evidence="1" id="KW-0285">Flavoprotein</keyword>